<reference evidence="1 2" key="1">
    <citation type="submission" date="2019-04" db="EMBL/GenBank/DDBJ databases">
        <title>Complete Genome and Methylome Analysis of Haemophilus haemolyticus NEB129.</title>
        <authorList>
            <person name="Fomenkov A."/>
            <person name="Roberts R.J."/>
            <person name="Anton B.P."/>
            <person name="Vincze T."/>
        </authorList>
    </citation>
    <scope>NUCLEOTIDE SEQUENCE [LARGE SCALE GENOMIC DNA]</scope>
    <source>
        <strain evidence="1 2">NEB129</strain>
    </source>
</reference>
<gene>
    <name evidence="1" type="ORF">E5Q53_00950</name>
</gene>
<dbReference type="EMBL" id="CP038817">
    <property type="protein sequence ID" value="QEN10138.1"/>
    <property type="molecule type" value="Genomic_DNA"/>
</dbReference>
<protein>
    <submittedName>
        <fullName evidence="1">Uncharacterized protein</fullName>
    </submittedName>
</protein>
<evidence type="ECO:0000313" key="2">
    <source>
        <dbReference type="Proteomes" id="UP000323974"/>
    </source>
</evidence>
<dbReference type="GeneID" id="78223652"/>
<dbReference type="AlphaFoldDB" id="A0AAE6JR20"/>
<name>A0AAE6JR20_HAEPH</name>
<accession>A0AAE6JR20</accession>
<sequence>MENLESIIETFRKNWKTTNGRFLSLSGNPTIKSVDDAYRESCRKAYSPSVLRALKYPKNISNKVKEELKKDSLNYLSICLDELFNIDDVNFTIFDNWENEVVNYIVNMYKEKGINDYTYGNGQKLVNMAIKYVLSSDIIQYNHPVFKYCHIPVDGIIQKIAKKKLNVEFLTKNGKELKTYSSWSKNDCRDDFLTYQDRIRNAIQKKDEYYSPLIWEIQNWPPQ</sequence>
<dbReference type="RefSeq" id="WP_005706297.1">
    <property type="nucleotide sequence ID" value="NZ_CP038817.1"/>
</dbReference>
<evidence type="ECO:0000313" key="1">
    <source>
        <dbReference type="EMBL" id="QEN10138.1"/>
    </source>
</evidence>
<proteinExistence type="predicted"/>
<organism evidence="1 2">
    <name type="scientific">Haemophilus parahaemolyticus</name>
    <dbReference type="NCBI Taxonomy" id="735"/>
    <lineage>
        <taxon>Bacteria</taxon>
        <taxon>Pseudomonadati</taxon>
        <taxon>Pseudomonadota</taxon>
        <taxon>Gammaproteobacteria</taxon>
        <taxon>Pasteurellales</taxon>
        <taxon>Pasteurellaceae</taxon>
        <taxon>Haemophilus</taxon>
    </lineage>
</organism>
<dbReference type="Proteomes" id="UP000323974">
    <property type="component" value="Chromosome"/>
</dbReference>
<dbReference type="KEGG" id="hpaa:E5Q53_00950"/>